<dbReference type="SUPFAM" id="SSF47005">
    <property type="entry name" value="Peripheral subunit-binding domain of 2-oxo acid dehydrogenase complex"/>
    <property type="match status" value="1"/>
</dbReference>
<evidence type="ECO:0000259" key="9">
    <source>
        <dbReference type="PROSITE" id="PS51826"/>
    </source>
</evidence>
<dbReference type="InterPro" id="IPR023213">
    <property type="entry name" value="CAT-like_dom_sf"/>
</dbReference>
<dbReference type="EMBL" id="BAAABU010000004">
    <property type="protein sequence ID" value="GAA0225808.1"/>
    <property type="molecule type" value="Genomic_DNA"/>
</dbReference>
<keyword evidence="4 6" id="KW-0450">Lipoyl</keyword>
<evidence type="ECO:0000256" key="5">
    <source>
        <dbReference type="ARBA" id="ARBA00023315"/>
    </source>
</evidence>
<comment type="caution">
    <text evidence="10">The sequence shown here is derived from an EMBL/GenBank/DDBJ whole genome shotgun (WGS) entry which is preliminary data.</text>
</comment>
<sequence length="481" mass="49226">MPQFKQFPLPDTAEGLTEAEILTWHVRPGDTVKVNDIIVEIETAKAAVELPCPWDGVVTELLAEVGQTVEVGVPIITIDVDPSGAAAPTPAPNPATNGTAPDATEGRVANLVGYGPKSGPAKRRARVGTPPAAPAPAAPASGVATAAPVAPAAPAAPVAPAPAASAPAASAPAASAPVVPATSAALTGTSSPGGYVPLAKPPVRKLAKDLGVDLYALTGSGPNGVITREDVEQAVAAPVATAAAPVESGARERRVPIKGVRKATAQAMVDSAFTAPHVTEFLTIDVTPMMELRARLKDTPEFRGVKLTPLAFCAKAVVLATRRTPDVNATWDAAANEIVYKDYVHLGIAAATPRGLVVPKVRDADRMSLRELAVALDELATTARDGKTAPADMLGGTITITNVGVFGVDTGTPIINPGESAILAFGAIRDMPWVVDGQVVPRKVCQLALSFDHRVVDGQQGSQFLADVGRLLSDPGVALTY</sequence>
<evidence type="ECO:0000256" key="3">
    <source>
        <dbReference type="ARBA" id="ARBA00022679"/>
    </source>
</evidence>
<evidence type="ECO:0000256" key="4">
    <source>
        <dbReference type="ARBA" id="ARBA00022823"/>
    </source>
</evidence>
<dbReference type="SUPFAM" id="SSF51230">
    <property type="entry name" value="Single hybrid motif"/>
    <property type="match status" value="1"/>
</dbReference>
<dbReference type="PROSITE" id="PS50968">
    <property type="entry name" value="BIOTINYL_LIPOYL"/>
    <property type="match status" value="1"/>
</dbReference>
<dbReference type="Proteomes" id="UP001500416">
    <property type="component" value="Unassembled WGS sequence"/>
</dbReference>
<evidence type="ECO:0000256" key="6">
    <source>
        <dbReference type="RuleBase" id="RU003423"/>
    </source>
</evidence>
<dbReference type="Gene3D" id="4.10.320.10">
    <property type="entry name" value="E3-binding domain"/>
    <property type="match status" value="1"/>
</dbReference>
<dbReference type="EC" id="2.3.1.-" evidence="6"/>
<dbReference type="Gene3D" id="3.30.559.10">
    <property type="entry name" value="Chloramphenicol acetyltransferase-like domain"/>
    <property type="match status" value="1"/>
</dbReference>
<evidence type="ECO:0000259" key="8">
    <source>
        <dbReference type="PROSITE" id="PS50968"/>
    </source>
</evidence>
<dbReference type="SUPFAM" id="SSF52777">
    <property type="entry name" value="CoA-dependent acyltransferases"/>
    <property type="match status" value="1"/>
</dbReference>
<dbReference type="Pfam" id="PF02817">
    <property type="entry name" value="E3_binding"/>
    <property type="match status" value="1"/>
</dbReference>
<dbReference type="InterPro" id="IPR050743">
    <property type="entry name" value="2-oxoacid_DH_E2_comp"/>
</dbReference>
<dbReference type="RefSeq" id="WP_343933911.1">
    <property type="nucleotide sequence ID" value="NZ_BAAABU010000004.1"/>
</dbReference>
<evidence type="ECO:0000256" key="7">
    <source>
        <dbReference type="SAM" id="MobiDB-lite"/>
    </source>
</evidence>
<dbReference type="CDD" id="cd06849">
    <property type="entry name" value="lipoyl_domain"/>
    <property type="match status" value="1"/>
</dbReference>
<keyword evidence="11" id="KW-1185">Reference proteome</keyword>
<dbReference type="PROSITE" id="PS51826">
    <property type="entry name" value="PSBD"/>
    <property type="match status" value="1"/>
</dbReference>
<dbReference type="Gene3D" id="2.40.50.100">
    <property type="match status" value="1"/>
</dbReference>
<dbReference type="InterPro" id="IPR000089">
    <property type="entry name" value="Biotin_lipoyl"/>
</dbReference>
<dbReference type="PANTHER" id="PTHR43178:SF5">
    <property type="entry name" value="LIPOAMIDE ACYLTRANSFERASE COMPONENT OF BRANCHED-CHAIN ALPHA-KETO ACID DEHYDROGENASE COMPLEX, MITOCHONDRIAL"/>
    <property type="match status" value="1"/>
</dbReference>
<gene>
    <name evidence="10" type="ORF">GCM10010492_25060</name>
</gene>
<dbReference type="InterPro" id="IPR011053">
    <property type="entry name" value="Single_hybrid_motif"/>
</dbReference>
<evidence type="ECO:0000313" key="10">
    <source>
        <dbReference type="EMBL" id="GAA0225808.1"/>
    </source>
</evidence>
<keyword evidence="5 6" id="KW-0012">Acyltransferase</keyword>
<name>A0ABN0TN14_9PSEU</name>
<feature type="compositionally biased region" description="Low complexity" evidence="7">
    <location>
        <begin position="84"/>
        <end position="103"/>
    </location>
</feature>
<keyword evidence="3 6" id="KW-0808">Transferase</keyword>
<dbReference type="InterPro" id="IPR004167">
    <property type="entry name" value="PSBD"/>
</dbReference>
<dbReference type="InterPro" id="IPR003016">
    <property type="entry name" value="2-oxoA_DH_lipoyl-BS"/>
</dbReference>
<organism evidence="10 11">
    <name type="scientific">Saccharothrix mutabilis subsp. mutabilis</name>
    <dbReference type="NCBI Taxonomy" id="66855"/>
    <lineage>
        <taxon>Bacteria</taxon>
        <taxon>Bacillati</taxon>
        <taxon>Actinomycetota</taxon>
        <taxon>Actinomycetes</taxon>
        <taxon>Pseudonocardiales</taxon>
        <taxon>Pseudonocardiaceae</taxon>
        <taxon>Saccharothrix</taxon>
    </lineage>
</organism>
<comment type="similarity">
    <text evidence="2 6">Belongs to the 2-oxoacid dehydrogenase family.</text>
</comment>
<dbReference type="Pfam" id="PF00198">
    <property type="entry name" value="2-oxoacid_dh"/>
    <property type="match status" value="1"/>
</dbReference>
<dbReference type="InterPro" id="IPR001078">
    <property type="entry name" value="2-oxoacid_DH_actylTfrase"/>
</dbReference>
<evidence type="ECO:0000256" key="2">
    <source>
        <dbReference type="ARBA" id="ARBA00007317"/>
    </source>
</evidence>
<accession>A0ABN0TN14</accession>
<evidence type="ECO:0000256" key="1">
    <source>
        <dbReference type="ARBA" id="ARBA00001938"/>
    </source>
</evidence>
<feature type="domain" description="Lipoyl-binding" evidence="8">
    <location>
        <begin position="4"/>
        <end position="79"/>
    </location>
</feature>
<comment type="cofactor">
    <cofactor evidence="1 6">
        <name>(R)-lipoate</name>
        <dbReference type="ChEBI" id="CHEBI:83088"/>
    </cofactor>
</comment>
<reference evidence="10 11" key="1">
    <citation type="journal article" date="2019" name="Int. J. Syst. Evol. Microbiol.">
        <title>The Global Catalogue of Microorganisms (GCM) 10K type strain sequencing project: providing services to taxonomists for standard genome sequencing and annotation.</title>
        <authorList>
            <consortium name="The Broad Institute Genomics Platform"/>
            <consortium name="The Broad Institute Genome Sequencing Center for Infectious Disease"/>
            <person name="Wu L."/>
            <person name="Ma J."/>
        </authorList>
    </citation>
    <scope>NUCLEOTIDE SEQUENCE [LARGE SCALE GENOMIC DNA]</scope>
    <source>
        <strain evidence="10 11">JCM 3380</strain>
    </source>
</reference>
<dbReference type="Pfam" id="PF00364">
    <property type="entry name" value="Biotin_lipoyl"/>
    <property type="match status" value="1"/>
</dbReference>
<evidence type="ECO:0000313" key="11">
    <source>
        <dbReference type="Proteomes" id="UP001500416"/>
    </source>
</evidence>
<dbReference type="InterPro" id="IPR036625">
    <property type="entry name" value="E3-bd_dom_sf"/>
</dbReference>
<dbReference type="PROSITE" id="PS00189">
    <property type="entry name" value="LIPOYL"/>
    <property type="match status" value="1"/>
</dbReference>
<proteinExistence type="inferred from homology"/>
<protein>
    <recommendedName>
        <fullName evidence="6">Dihydrolipoamide acetyltransferase component of pyruvate dehydrogenase complex</fullName>
        <ecNumber evidence="6">2.3.1.-</ecNumber>
    </recommendedName>
</protein>
<feature type="region of interest" description="Disordered" evidence="7">
    <location>
        <begin position="84"/>
        <end position="140"/>
    </location>
</feature>
<dbReference type="PANTHER" id="PTHR43178">
    <property type="entry name" value="DIHYDROLIPOAMIDE ACETYLTRANSFERASE COMPONENT OF PYRUVATE DEHYDROGENASE COMPLEX"/>
    <property type="match status" value="1"/>
</dbReference>
<feature type="domain" description="Peripheral subunit-binding (PSBD)" evidence="9">
    <location>
        <begin position="198"/>
        <end position="235"/>
    </location>
</feature>